<dbReference type="OrthoDB" id="6357136at2759"/>
<reference evidence="1" key="1">
    <citation type="submission" date="2020-07" db="EMBL/GenBank/DDBJ databases">
        <title>The High-quality genome of the commercially important snow crab, Chionoecetes opilio.</title>
        <authorList>
            <person name="Jeong J.-H."/>
            <person name="Ryu S."/>
        </authorList>
    </citation>
    <scope>NUCLEOTIDE SEQUENCE</scope>
    <source>
        <strain evidence="1">MADBK_172401_WGS</strain>
        <tissue evidence="1">Digestive gland</tissue>
    </source>
</reference>
<accession>A0A8J4YPA7</accession>
<dbReference type="InterPro" id="IPR032063">
    <property type="entry name" value="MavL-like"/>
</dbReference>
<evidence type="ECO:0000313" key="2">
    <source>
        <dbReference type="Proteomes" id="UP000770661"/>
    </source>
</evidence>
<keyword evidence="2" id="KW-1185">Reference proteome</keyword>
<gene>
    <name evidence="1" type="ORF">GWK47_028287</name>
</gene>
<protein>
    <submittedName>
        <fullName evidence="1">Uncharacterized protein</fullName>
    </submittedName>
</protein>
<comment type="caution">
    <text evidence="1">The sequence shown here is derived from an EMBL/GenBank/DDBJ whole genome shotgun (WGS) entry which is preliminary data.</text>
</comment>
<sequence>MEGTTPDDLLQEHLGQLAEVEEPPRVTLSEVMSLSDAFPVRFPTQTARLQTLLKGGVHDEASLEEHVNSAYPVVHERVLPLLAAFLHFKRINGKKKERELYGSLGLLDVVDRLLKKRPIVFYTQNDVYLLRDGSEGCDGFLNIGHSKEHGKLTLKDYMSYDEMKLSALLAVSSRSVFINDGGRHNRGLPGSSESFVPEGVIVGIVGARLEREGVMEWQDCMVTPMQNTAYRGYGEHPSSQPRLVREWARFWGEPFLPTWEEATKASGEEILTCSADVAFNVRVYKARIQLAAETLLAEASARAAEVDLKAYVRVVGIGLGVWKYSARQNQLFLDAWAAALTAADTTHVSHVDFAWISGVTQCGDAGDGDQFPGKNIVIHYTKNGLHAAPLPEGTLLVTNFAWDSNSFPGNEYWRGMLSASGDPAAACSSTIAELHNTLINPRVTANNLHVASPGRVEHVAAYARRRLHTSAAPQ</sequence>
<evidence type="ECO:0000313" key="1">
    <source>
        <dbReference type="EMBL" id="KAG0730423.1"/>
    </source>
</evidence>
<dbReference type="AlphaFoldDB" id="A0A8J4YPA7"/>
<name>A0A8J4YPA7_CHIOP</name>
<dbReference type="Proteomes" id="UP000770661">
    <property type="component" value="Unassembled WGS sequence"/>
</dbReference>
<proteinExistence type="predicted"/>
<dbReference type="Pfam" id="PF16062">
    <property type="entry name" value="MavL-like"/>
    <property type="match status" value="1"/>
</dbReference>
<dbReference type="EMBL" id="JACEEZ010000211">
    <property type="protein sequence ID" value="KAG0730423.1"/>
    <property type="molecule type" value="Genomic_DNA"/>
</dbReference>
<organism evidence="1 2">
    <name type="scientific">Chionoecetes opilio</name>
    <name type="common">Atlantic snow crab</name>
    <name type="synonym">Cancer opilio</name>
    <dbReference type="NCBI Taxonomy" id="41210"/>
    <lineage>
        <taxon>Eukaryota</taxon>
        <taxon>Metazoa</taxon>
        <taxon>Ecdysozoa</taxon>
        <taxon>Arthropoda</taxon>
        <taxon>Crustacea</taxon>
        <taxon>Multicrustacea</taxon>
        <taxon>Malacostraca</taxon>
        <taxon>Eumalacostraca</taxon>
        <taxon>Eucarida</taxon>
        <taxon>Decapoda</taxon>
        <taxon>Pleocyemata</taxon>
        <taxon>Brachyura</taxon>
        <taxon>Eubrachyura</taxon>
        <taxon>Majoidea</taxon>
        <taxon>Majidae</taxon>
        <taxon>Chionoecetes</taxon>
    </lineage>
</organism>